<sequence length="280" mass="28041">MLAIALALGASLAWGASDFLGGLKSRSVPLLSVLLISQTTALALLTAMVVIRGGSLPDTSSLVQGAVAGLGETAGVAALYRGLAVGRMSIVAPVAATAPVIPLLAGLATGQIPGPLQFTGLALALLGLVVTARRPSGGKANGTRTLPSVLYGLLAAIGFGTFFLTMHNASQSDVGWALLTARLTAVTVIASIIVLKRHHVTAPKADLPTIAAIGALIIAADSLYATASTLSLASIAAVLGSLHTIITIALARIFLNEQLQRPQLIGIATSLIGVLALSAG</sequence>
<feature type="domain" description="EamA" evidence="3">
    <location>
        <begin position="148"/>
        <end position="278"/>
    </location>
</feature>
<evidence type="ECO:0000256" key="2">
    <source>
        <dbReference type="SAM" id="Phobius"/>
    </source>
</evidence>
<feature type="domain" description="EamA" evidence="3">
    <location>
        <begin position="2"/>
        <end position="131"/>
    </location>
</feature>
<feature type="transmembrane region" description="Helical" evidence="2">
    <location>
        <begin position="233"/>
        <end position="255"/>
    </location>
</feature>
<feature type="transmembrane region" description="Helical" evidence="2">
    <location>
        <begin position="116"/>
        <end position="133"/>
    </location>
</feature>
<keyword evidence="2" id="KW-0472">Membrane</keyword>
<evidence type="ECO:0000313" key="5">
    <source>
        <dbReference type="Proteomes" id="UP001501509"/>
    </source>
</evidence>
<dbReference type="SUPFAM" id="SSF103481">
    <property type="entry name" value="Multidrug resistance efflux transporter EmrE"/>
    <property type="match status" value="2"/>
</dbReference>
<keyword evidence="2" id="KW-1133">Transmembrane helix</keyword>
<dbReference type="InterPro" id="IPR037185">
    <property type="entry name" value="EmrE-like"/>
</dbReference>
<feature type="transmembrane region" description="Helical" evidence="2">
    <location>
        <begin position="176"/>
        <end position="195"/>
    </location>
</feature>
<feature type="transmembrane region" description="Helical" evidence="2">
    <location>
        <begin position="207"/>
        <end position="227"/>
    </location>
</feature>
<organism evidence="4 5">
    <name type="scientific">Actinomadura fulvescens</name>
    <dbReference type="NCBI Taxonomy" id="46160"/>
    <lineage>
        <taxon>Bacteria</taxon>
        <taxon>Bacillati</taxon>
        <taxon>Actinomycetota</taxon>
        <taxon>Actinomycetes</taxon>
        <taxon>Streptosporangiales</taxon>
        <taxon>Thermomonosporaceae</taxon>
        <taxon>Actinomadura</taxon>
    </lineage>
</organism>
<feature type="transmembrane region" description="Helical" evidence="2">
    <location>
        <begin position="31"/>
        <end position="51"/>
    </location>
</feature>
<dbReference type="Proteomes" id="UP001501509">
    <property type="component" value="Unassembled WGS sequence"/>
</dbReference>
<feature type="transmembrane region" description="Helical" evidence="2">
    <location>
        <begin position="145"/>
        <end position="164"/>
    </location>
</feature>
<protein>
    <submittedName>
        <fullName evidence="4">DMT family transporter</fullName>
    </submittedName>
</protein>
<evidence type="ECO:0000313" key="4">
    <source>
        <dbReference type="EMBL" id="GAA2636650.1"/>
    </source>
</evidence>
<dbReference type="InterPro" id="IPR000620">
    <property type="entry name" value="EamA_dom"/>
</dbReference>
<evidence type="ECO:0000256" key="1">
    <source>
        <dbReference type="ARBA" id="ARBA00007362"/>
    </source>
</evidence>
<reference evidence="5" key="1">
    <citation type="journal article" date="2019" name="Int. J. Syst. Evol. Microbiol.">
        <title>The Global Catalogue of Microorganisms (GCM) 10K type strain sequencing project: providing services to taxonomists for standard genome sequencing and annotation.</title>
        <authorList>
            <consortium name="The Broad Institute Genomics Platform"/>
            <consortium name="The Broad Institute Genome Sequencing Center for Infectious Disease"/>
            <person name="Wu L."/>
            <person name="Ma J."/>
        </authorList>
    </citation>
    <scope>NUCLEOTIDE SEQUENCE [LARGE SCALE GENOMIC DNA]</scope>
    <source>
        <strain evidence="5">JCM 6833</strain>
    </source>
</reference>
<evidence type="ECO:0000259" key="3">
    <source>
        <dbReference type="Pfam" id="PF00892"/>
    </source>
</evidence>
<comment type="similarity">
    <text evidence="1">Belongs to the EamA transporter family.</text>
</comment>
<gene>
    <name evidence="4" type="ORF">GCM10010411_89870</name>
</gene>
<name>A0ABP6D8S9_9ACTN</name>
<dbReference type="Gene3D" id="1.10.3730.20">
    <property type="match status" value="1"/>
</dbReference>
<feature type="transmembrane region" description="Helical" evidence="2">
    <location>
        <begin position="90"/>
        <end position="110"/>
    </location>
</feature>
<dbReference type="PANTHER" id="PTHR22911:SF137">
    <property type="entry name" value="SOLUTE CARRIER FAMILY 35 MEMBER G2-RELATED"/>
    <property type="match status" value="1"/>
</dbReference>
<keyword evidence="2" id="KW-0812">Transmembrane</keyword>
<dbReference type="Pfam" id="PF00892">
    <property type="entry name" value="EamA"/>
    <property type="match status" value="2"/>
</dbReference>
<dbReference type="RefSeq" id="WP_344548835.1">
    <property type="nucleotide sequence ID" value="NZ_BAAATD010000021.1"/>
</dbReference>
<keyword evidence="5" id="KW-1185">Reference proteome</keyword>
<proteinExistence type="inferred from homology"/>
<dbReference type="EMBL" id="BAAATD010000021">
    <property type="protein sequence ID" value="GAA2636650.1"/>
    <property type="molecule type" value="Genomic_DNA"/>
</dbReference>
<accession>A0ABP6D8S9</accession>
<dbReference type="PANTHER" id="PTHR22911">
    <property type="entry name" value="ACYL-MALONYL CONDENSING ENZYME-RELATED"/>
    <property type="match status" value="1"/>
</dbReference>
<comment type="caution">
    <text evidence="4">The sequence shown here is derived from an EMBL/GenBank/DDBJ whole genome shotgun (WGS) entry which is preliminary data.</text>
</comment>